<dbReference type="Pfam" id="PF07885">
    <property type="entry name" value="Ion_trans_2"/>
    <property type="match status" value="1"/>
</dbReference>
<dbReference type="RefSeq" id="XP_029231045.1">
    <property type="nucleotide sequence ID" value="XM_029368875.1"/>
</dbReference>
<feature type="transmembrane region" description="Helical" evidence="3">
    <location>
        <begin position="145"/>
        <end position="168"/>
    </location>
</feature>
<dbReference type="InterPro" id="IPR013099">
    <property type="entry name" value="K_chnl_dom"/>
</dbReference>
<feature type="transmembrane region" description="Helical" evidence="3">
    <location>
        <begin position="65"/>
        <end position="85"/>
    </location>
</feature>
<dbReference type="PANTHER" id="PTHR10153">
    <property type="entry name" value="SMALL CONDUCTANCE CALCIUM-ACTIVATED POTASSIUM CHANNEL"/>
    <property type="match status" value="1"/>
</dbReference>
<feature type="transmembrane region" description="Helical" evidence="3">
    <location>
        <begin position="189"/>
        <end position="215"/>
    </location>
</feature>
<feature type="region of interest" description="Disordered" evidence="2">
    <location>
        <begin position="353"/>
        <end position="452"/>
    </location>
</feature>
<dbReference type="OrthoDB" id="8879391at2759"/>
<dbReference type="Proteomes" id="UP000284403">
    <property type="component" value="Unassembled WGS sequence"/>
</dbReference>
<dbReference type="GeneID" id="40315550"/>
<dbReference type="AlphaFoldDB" id="A0A3S5IUH3"/>
<protein>
    <submittedName>
        <fullName evidence="5">Ion transport protein</fullName>
    </submittedName>
</protein>
<proteinExistence type="predicted"/>
<feature type="compositionally biased region" description="Low complexity" evidence="2">
    <location>
        <begin position="371"/>
        <end position="386"/>
    </location>
</feature>
<evidence type="ECO:0000256" key="2">
    <source>
        <dbReference type="SAM" id="MobiDB-lite"/>
    </source>
</evidence>
<gene>
    <name evidence="5" type="ORF">Tco025E_01939</name>
</gene>
<name>A0A3S5IUH3_9TRYP</name>
<dbReference type="GO" id="GO:0016020">
    <property type="term" value="C:membrane"/>
    <property type="evidence" value="ECO:0007669"/>
    <property type="project" value="InterPro"/>
</dbReference>
<organism evidence="5 6">
    <name type="scientific">Trypanosoma conorhini</name>
    <dbReference type="NCBI Taxonomy" id="83891"/>
    <lineage>
        <taxon>Eukaryota</taxon>
        <taxon>Discoba</taxon>
        <taxon>Euglenozoa</taxon>
        <taxon>Kinetoplastea</taxon>
        <taxon>Metakinetoplastina</taxon>
        <taxon>Trypanosomatida</taxon>
        <taxon>Trypanosomatidae</taxon>
        <taxon>Trypanosoma</taxon>
    </lineage>
</organism>
<keyword evidence="3" id="KW-0472">Membrane</keyword>
<evidence type="ECO:0000256" key="1">
    <source>
        <dbReference type="SAM" id="Coils"/>
    </source>
</evidence>
<reference evidence="5 6" key="1">
    <citation type="journal article" date="2018" name="BMC Genomics">
        <title>Genomic comparison of Trypanosoma conorhini and Trypanosoma rangeli to Trypanosoma cruzi strains of high and low virulence.</title>
        <authorList>
            <person name="Bradwell K.R."/>
            <person name="Koparde V.N."/>
            <person name="Matveyev A.V."/>
            <person name="Serrano M.G."/>
            <person name="Alves J.M."/>
            <person name="Parikh H."/>
            <person name="Huang B."/>
            <person name="Lee V."/>
            <person name="Espinosa-Alvarez O."/>
            <person name="Ortiz P.A."/>
            <person name="Costa-Martins A.G."/>
            <person name="Teixeira M.M."/>
            <person name="Buck G.A."/>
        </authorList>
    </citation>
    <scope>NUCLEOTIDE SEQUENCE [LARGE SCALE GENOMIC DNA]</scope>
    <source>
        <strain evidence="5 6">025E</strain>
    </source>
</reference>
<dbReference type="SUPFAM" id="SSF81324">
    <property type="entry name" value="Voltage-gated potassium channels"/>
    <property type="match status" value="1"/>
</dbReference>
<comment type="caution">
    <text evidence="5">The sequence shown here is derived from an EMBL/GenBank/DDBJ whole genome shotgun (WGS) entry which is preliminary data.</text>
</comment>
<feature type="transmembrane region" description="Helical" evidence="3">
    <location>
        <begin position="41"/>
        <end position="59"/>
    </location>
</feature>
<feature type="domain" description="Potassium channel" evidence="4">
    <location>
        <begin position="199"/>
        <end position="272"/>
    </location>
</feature>
<feature type="coiled-coil region" evidence="1">
    <location>
        <begin position="457"/>
        <end position="484"/>
    </location>
</feature>
<keyword evidence="3" id="KW-1133">Transmembrane helix</keyword>
<accession>A0A3S5IUH3</accession>
<evidence type="ECO:0000313" key="6">
    <source>
        <dbReference type="Proteomes" id="UP000284403"/>
    </source>
</evidence>
<feature type="transmembrane region" description="Helical" evidence="3">
    <location>
        <begin position="248"/>
        <end position="274"/>
    </location>
</feature>
<keyword evidence="1" id="KW-0175">Coiled coil</keyword>
<dbReference type="Gene3D" id="1.10.287.70">
    <property type="match status" value="1"/>
</dbReference>
<dbReference type="InterPro" id="IPR015449">
    <property type="entry name" value="K_chnl_Ca-activ_SK"/>
</dbReference>
<feature type="compositionally biased region" description="Pro residues" evidence="2">
    <location>
        <begin position="432"/>
        <end position="447"/>
    </location>
</feature>
<sequence>MTLRGRAEQLIRPQTPTPIPPVTASISELARMERLLANRRWLRGAMCFVAVLCYVLSLFDEGRVVTHSIMLAFSLAAEVSIVAIYRGKARLHGLTNRASGRKRVVSVFHSPSACGMLLEMLVWVVQCPPLPEDVSRPGWLAGLDGFLFLRFYVFLLYGASVSHAPAFAHAIASLARIRLNYRFFIRTTLLLEHLLTTLAAVAVGVVVFACAYAKAEGVGFGESFYFCVSTASLAGYSEVAPATLPGRALAVCVTLFGVIVLCWTVGVASQALALTQAERNLYALFRSNELCGRVPATAARLIQRAWRLYRARRDRRNFVSRQFAAFLLSQQAIAYREMRRELARQETAFLRSTRTVEESLASETPFGSSLAATPSTSRTPSPVTSPRARRPFPLFQEMRLKRDSRTPTPRGEEYPQAGKRELPGHGREPERPAPTPRSSPPQRPLPQPHLAAAVPGLAELELRLAKLETTLEALATTAESLQGRFGVIASVSV</sequence>
<keyword evidence="3" id="KW-0812">Transmembrane</keyword>
<keyword evidence="6" id="KW-1185">Reference proteome</keyword>
<evidence type="ECO:0000313" key="5">
    <source>
        <dbReference type="EMBL" id="RNF25839.1"/>
    </source>
</evidence>
<evidence type="ECO:0000259" key="4">
    <source>
        <dbReference type="Pfam" id="PF07885"/>
    </source>
</evidence>
<feature type="compositionally biased region" description="Basic and acidic residues" evidence="2">
    <location>
        <begin position="398"/>
        <end position="431"/>
    </location>
</feature>
<dbReference type="GO" id="GO:0016286">
    <property type="term" value="F:small conductance calcium-activated potassium channel activity"/>
    <property type="evidence" value="ECO:0007669"/>
    <property type="project" value="InterPro"/>
</dbReference>
<evidence type="ECO:0000256" key="3">
    <source>
        <dbReference type="SAM" id="Phobius"/>
    </source>
</evidence>
<feature type="transmembrane region" description="Helical" evidence="3">
    <location>
        <begin position="106"/>
        <end position="125"/>
    </location>
</feature>
<dbReference type="EMBL" id="MKKU01000070">
    <property type="protein sequence ID" value="RNF25839.1"/>
    <property type="molecule type" value="Genomic_DNA"/>
</dbReference>